<keyword evidence="1" id="KW-0472">Membrane</keyword>
<proteinExistence type="predicted"/>
<keyword evidence="1" id="KW-0812">Transmembrane</keyword>
<evidence type="ECO:0000313" key="2">
    <source>
        <dbReference type="EMBL" id="MFD2547246.1"/>
    </source>
</evidence>
<keyword evidence="1" id="KW-1133">Transmembrane helix</keyword>
<gene>
    <name evidence="2" type="ORF">ACFSR5_06245</name>
</gene>
<protein>
    <recommendedName>
        <fullName evidence="4">DUF5056 domain-containing protein</fullName>
    </recommendedName>
</protein>
<organism evidence="2 3">
    <name type="scientific">Sphingobacterium suaedae</name>
    <dbReference type="NCBI Taxonomy" id="1686402"/>
    <lineage>
        <taxon>Bacteria</taxon>
        <taxon>Pseudomonadati</taxon>
        <taxon>Bacteroidota</taxon>
        <taxon>Sphingobacteriia</taxon>
        <taxon>Sphingobacteriales</taxon>
        <taxon>Sphingobacteriaceae</taxon>
        <taxon>Sphingobacterium</taxon>
    </lineage>
</organism>
<dbReference type="EMBL" id="JBHULR010000003">
    <property type="protein sequence ID" value="MFD2547246.1"/>
    <property type="molecule type" value="Genomic_DNA"/>
</dbReference>
<evidence type="ECO:0008006" key="4">
    <source>
        <dbReference type="Google" id="ProtNLM"/>
    </source>
</evidence>
<feature type="transmembrane region" description="Helical" evidence="1">
    <location>
        <begin position="87"/>
        <end position="109"/>
    </location>
</feature>
<reference evidence="3" key="1">
    <citation type="journal article" date="2019" name="Int. J. Syst. Evol. Microbiol.">
        <title>The Global Catalogue of Microorganisms (GCM) 10K type strain sequencing project: providing services to taxonomists for standard genome sequencing and annotation.</title>
        <authorList>
            <consortium name="The Broad Institute Genomics Platform"/>
            <consortium name="The Broad Institute Genome Sequencing Center for Infectious Disease"/>
            <person name="Wu L."/>
            <person name="Ma J."/>
        </authorList>
    </citation>
    <scope>NUCLEOTIDE SEQUENCE [LARGE SCALE GENOMIC DNA]</scope>
    <source>
        <strain evidence="3">KCTC 42662</strain>
    </source>
</reference>
<name>A0ABW5KEJ8_9SPHI</name>
<sequence>MAEKPTDDDLFFRMMARGKLTITNDRFEKDLRNKIEHENWKRKQFAKSRVMSILFFVLGISLGYWKFDFLMESIQHTFPISLSHTAFLFQLFFVVFILFQINSILKLIVKH</sequence>
<accession>A0ABW5KEJ8</accession>
<keyword evidence="3" id="KW-1185">Reference proteome</keyword>
<evidence type="ECO:0000313" key="3">
    <source>
        <dbReference type="Proteomes" id="UP001597545"/>
    </source>
</evidence>
<feature type="transmembrane region" description="Helical" evidence="1">
    <location>
        <begin position="50"/>
        <end position="67"/>
    </location>
</feature>
<evidence type="ECO:0000256" key="1">
    <source>
        <dbReference type="SAM" id="Phobius"/>
    </source>
</evidence>
<dbReference type="Proteomes" id="UP001597545">
    <property type="component" value="Unassembled WGS sequence"/>
</dbReference>
<dbReference type="RefSeq" id="WP_380901814.1">
    <property type="nucleotide sequence ID" value="NZ_JBHUEG010000007.1"/>
</dbReference>
<comment type="caution">
    <text evidence="2">The sequence shown here is derived from an EMBL/GenBank/DDBJ whole genome shotgun (WGS) entry which is preliminary data.</text>
</comment>